<dbReference type="Proteomes" id="UP000287033">
    <property type="component" value="Unassembled WGS sequence"/>
</dbReference>
<protein>
    <recommendedName>
        <fullName evidence="4">Secreted protein</fullName>
    </recommendedName>
</protein>
<name>A0A401TD83_CHIPU</name>
<proteinExistence type="predicted"/>
<feature type="signal peptide" evidence="1">
    <location>
        <begin position="1"/>
        <end position="20"/>
    </location>
</feature>
<evidence type="ECO:0000313" key="2">
    <source>
        <dbReference type="EMBL" id="GCC40611.1"/>
    </source>
</evidence>
<reference evidence="2 3" key="1">
    <citation type="journal article" date="2018" name="Nat. Ecol. Evol.">
        <title>Shark genomes provide insights into elasmobranch evolution and the origin of vertebrates.</title>
        <authorList>
            <person name="Hara Y"/>
            <person name="Yamaguchi K"/>
            <person name="Onimaru K"/>
            <person name="Kadota M"/>
            <person name="Koyanagi M"/>
            <person name="Keeley SD"/>
            <person name="Tatsumi K"/>
            <person name="Tanaka K"/>
            <person name="Motone F"/>
            <person name="Kageyama Y"/>
            <person name="Nozu R"/>
            <person name="Adachi N"/>
            <person name="Nishimura O"/>
            <person name="Nakagawa R"/>
            <person name="Tanegashima C"/>
            <person name="Kiyatake I"/>
            <person name="Matsumoto R"/>
            <person name="Murakumo K"/>
            <person name="Nishida K"/>
            <person name="Terakita A"/>
            <person name="Kuratani S"/>
            <person name="Sato K"/>
            <person name="Hyodo S Kuraku.S."/>
        </authorList>
    </citation>
    <scope>NUCLEOTIDE SEQUENCE [LARGE SCALE GENOMIC DNA]</scope>
</reference>
<sequence length="95" mass="9848">MPRWVTAPVLTRVVPALAGAAPSQVGVSGASEGERAAKLVVTRLSAAVANERLGCRKCRNGGRGLVIEGHGPILKLRERDVGYQACPEDSLVCGA</sequence>
<gene>
    <name evidence="2" type="ORF">chiPu_0024949</name>
</gene>
<organism evidence="2 3">
    <name type="scientific">Chiloscyllium punctatum</name>
    <name type="common">Brownbanded bambooshark</name>
    <name type="synonym">Hemiscyllium punctatum</name>
    <dbReference type="NCBI Taxonomy" id="137246"/>
    <lineage>
        <taxon>Eukaryota</taxon>
        <taxon>Metazoa</taxon>
        <taxon>Chordata</taxon>
        <taxon>Craniata</taxon>
        <taxon>Vertebrata</taxon>
        <taxon>Chondrichthyes</taxon>
        <taxon>Elasmobranchii</taxon>
        <taxon>Galeomorphii</taxon>
        <taxon>Galeoidea</taxon>
        <taxon>Orectolobiformes</taxon>
        <taxon>Hemiscylliidae</taxon>
        <taxon>Chiloscyllium</taxon>
    </lineage>
</organism>
<accession>A0A401TD83</accession>
<evidence type="ECO:0000256" key="1">
    <source>
        <dbReference type="SAM" id="SignalP"/>
    </source>
</evidence>
<dbReference type="AlphaFoldDB" id="A0A401TD83"/>
<keyword evidence="3" id="KW-1185">Reference proteome</keyword>
<keyword evidence="1" id="KW-0732">Signal</keyword>
<feature type="chain" id="PRO_5019545259" description="Secreted protein" evidence="1">
    <location>
        <begin position="21"/>
        <end position="95"/>
    </location>
</feature>
<evidence type="ECO:0000313" key="3">
    <source>
        <dbReference type="Proteomes" id="UP000287033"/>
    </source>
</evidence>
<evidence type="ECO:0008006" key="4">
    <source>
        <dbReference type="Google" id="ProtNLM"/>
    </source>
</evidence>
<dbReference type="EMBL" id="BEZZ01049295">
    <property type="protein sequence ID" value="GCC40611.1"/>
    <property type="molecule type" value="Genomic_DNA"/>
</dbReference>
<comment type="caution">
    <text evidence="2">The sequence shown here is derived from an EMBL/GenBank/DDBJ whole genome shotgun (WGS) entry which is preliminary data.</text>
</comment>